<dbReference type="InterPro" id="IPR000627">
    <property type="entry name" value="Intradiol_dOase_C"/>
</dbReference>
<evidence type="ECO:0000313" key="8">
    <source>
        <dbReference type="Proteomes" id="UP000199392"/>
    </source>
</evidence>
<dbReference type="RefSeq" id="WP_176806630.1">
    <property type="nucleotide sequence ID" value="NZ_FNCL01000005.1"/>
</dbReference>
<dbReference type="SUPFAM" id="SSF49482">
    <property type="entry name" value="Aromatic compound dioxygenase"/>
    <property type="match status" value="1"/>
</dbReference>
<dbReference type="EMBL" id="FOZW01000005">
    <property type="protein sequence ID" value="SFS83323.1"/>
    <property type="molecule type" value="Genomic_DNA"/>
</dbReference>
<dbReference type="PANTHER" id="PTHR33711:SF10">
    <property type="entry name" value="INTRADIOL RING-CLEAVAGE DIOXYGENASES DOMAIN-CONTAINING PROTEIN"/>
    <property type="match status" value="1"/>
</dbReference>
<keyword evidence="2 7" id="KW-0223">Dioxygenase</keyword>
<organism evidence="7 8">
    <name type="scientific">Alloyangia pacifica</name>
    <dbReference type="NCBI Taxonomy" id="311180"/>
    <lineage>
        <taxon>Bacteria</taxon>
        <taxon>Pseudomonadati</taxon>
        <taxon>Pseudomonadota</taxon>
        <taxon>Alphaproteobacteria</taxon>
        <taxon>Rhodobacterales</taxon>
        <taxon>Roseobacteraceae</taxon>
        <taxon>Alloyangia</taxon>
    </lineage>
</organism>
<feature type="domain" description="Intradiol ring-cleavage dioxygenases" evidence="5">
    <location>
        <begin position="55"/>
        <end position="238"/>
    </location>
</feature>
<protein>
    <submittedName>
        <fullName evidence="7">Protocatechuate 3,4-dioxygenase beta subunit</fullName>
    </submittedName>
</protein>
<gene>
    <name evidence="7" type="ORF">SAMN04488050_105232</name>
</gene>
<dbReference type="PANTHER" id="PTHR33711">
    <property type="entry name" value="DIOXYGENASE, PUTATIVE (AFU_ORTHOLOGUE AFUA_2G02910)-RELATED"/>
    <property type="match status" value="1"/>
</dbReference>
<dbReference type="Proteomes" id="UP000199392">
    <property type="component" value="Unassembled WGS sequence"/>
</dbReference>
<feature type="compositionally biased region" description="Low complexity" evidence="4">
    <location>
        <begin position="39"/>
        <end position="54"/>
    </location>
</feature>
<sequence>MSNFITTDSIKDKGPLIPRNRDAHPVAYDPGYKTSVSRSPNLPLLSMESSPSEETGPTFGHGKLGALDNNLVLNWTKGAAPAVGERILMHGRVLDENARPVPNTLIEIWQANAGGRYRHKKDTYLAPLDPNFGGCGRTLTDENGYYQFLTVRPGAYPWPNRGNDWRPMHIHISVYGHSFGQRLITQMYFEGDPLINHCPIAATIKNRAQLDALVAPLDLAHSRPLDYLAYKFDIVLRGRRQSMFENKLEGM</sequence>
<keyword evidence="8" id="KW-1185">Reference proteome</keyword>
<comment type="similarity">
    <text evidence="1">Belongs to the intradiol ring-cleavage dioxygenase family.</text>
</comment>
<proteinExistence type="inferred from homology"/>
<dbReference type="AlphaFoldDB" id="A0A1I6T2H5"/>
<evidence type="ECO:0000313" key="7">
    <source>
        <dbReference type="EMBL" id="SFS83323.1"/>
    </source>
</evidence>
<evidence type="ECO:0000256" key="2">
    <source>
        <dbReference type="ARBA" id="ARBA00022964"/>
    </source>
</evidence>
<dbReference type="InterPro" id="IPR012785">
    <property type="entry name" value="Protocat_dOase_b"/>
</dbReference>
<evidence type="ECO:0000259" key="6">
    <source>
        <dbReference type="Pfam" id="PF12391"/>
    </source>
</evidence>
<dbReference type="Pfam" id="PF00775">
    <property type="entry name" value="Dioxygenase_C"/>
    <property type="match status" value="1"/>
</dbReference>
<evidence type="ECO:0000256" key="3">
    <source>
        <dbReference type="ARBA" id="ARBA00023002"/>
    </source>
</evidence>
<reference evidence="8" key="1">
    <citation type="submission" date="2016-10" db="EMBL/GenBank/DDBJ databases">
        <authorList>
            <person name="Varghese N."/>
            <person name="Submissions S."/>
        </authorList>
    </citation>
    <scope>NUCLEOTIDE SEQUENCE [LARGE SCALE GENOMIC DNA]</scope>
    <source>
        <strain evidence="8">DSM 26894</strain>
    </source>
</reference>
<dbReference type="NCBIfam" id="TIGR02422">
    <property type="entry name" value="protocat_beta"/>
    <property type="match status" value="1"/>
</dbReference>
<dbReference type="STRING" id="311180.SAMN04488050_105232"/>
<dbReference type="InterPro" id="IPR015889">
    <property type="entry name" value="Intradiol_dOase_core"/>
</dbReference>
<dbReference type="InterPro" id="IPR024756">
    <property type="entry name" value="PCDO_beta_N"/>
</dbReference>
<dbReference type="InterPro" id="IPR050770">
    <property type="entry name" value="Intradiol_RC_Dioxygenase"/>
</dbReference>
<name>A0A1I6T2H5_9RHOB</name>
<accession>A0A1I6T2H5</accession>
<feature type="compositionally biased region" description="Basic and acidic residues" evidence="4">
    <location>
        <begin position="9"/>
        <end position="24"/>
    </location>
</feature>
<evidence type="ECO:0000256" key="1">
    <source>
        <dbReference type="ARBA" id="ARBA00007825"/>
    </source>
</evidence>
<feature type="region of interest" description="Disordered" evidence="4">
    <location>
        <begin position="1"/>
        <end position="61"/>
    </location>
</feature>
<dbReference type="GO" id="GO:0008199">
    <property type="term" value="F:ferric iron binding"/>
    <property type="evidence" value="ECO:0007669"/>
    <property type="project" value="InterPro"/>
</dbReference>
<evidence type="ECO:0000256" key="4">
    <source>
        <dbReference type="SAM" id="MobiDB-lite"/>
    </source>
</evidence>
<keyword evidence="3" id="KW-0560">Oxidoreductase</keyword>
<dbReference type="Gene3D" id="2.60.130.10">
    <property type="entry name" value="Aromatic compound dioxygenase"/>
    <property type="match status" value="1"/>
</dbReference>
<dbReference type="GO" id="GO:0019619">
    <property type="term" value="P:3,4-dihydroxybenzoate catabolic process"/>
    <property type="evidence" value="ECO:0007669"/>
    <property type="project" value="InterPro"/>
</dbReference>
<feature type="domain" description="Protocatechuate 3,4-dioxygenase beta subunit N-terminal" evidence="6">
    <location>
        <begin position="18"/>
        <end position="49"/>
    </location>
</feature>
<dbReference type="Pfam" id="PF12391">
    <property type="entry name" value="PCDO_beta_N"/>
    <property type="match status" value="1"/>
</dbReference>
<dbReference type="GO" id="GO:0018578">
    <property type="term" value="F:protocatechuate 3,4-dioxygenase activity"/>
    <property type="evidence" value="ECO:0007669"/>
    <property type="project" value="InterPro"/>
</dbReference>
<evidence type="ECO:0000259" key="5">
    <source>
        <dbReference type="Pfam" id="PF00775"/>
    </source>
</evidence>